<organism evidence="6 7">
    <name type="scientific">Noviherbaspirillum suwonense</name>
    <dbReference type="NCBI Taxonomy" id="1224511"/>
    <lineage>
        <taxon>Bacteria</taxon>
        <taxon>Pseudomonadati</taxon>
        <taxon>Pseudomonadota</taxon>
        <taxon>Betaproteobacteria</taxon>
        <taxon>Burkholderiales</taxon>
        <taxon>Oxalobacteraceae</taxon>
        <taxon>Noviherbaspirillum</taxon>
    </lineage>
</organism>
<dbReference type="EMBL" id="FXUL01000028">
    <property type="protein sequence ID" value="SMP78222.1"/>
    <property type="molecule type" value="Genomic_DNA"/>
</dbReference>
<feature type="transmembrane region" description="Helical" evidence="5">
    <location>
        <begin position="198"/>
        <end position="220"/>
    </location>
</feature>
<evidence type="ECO:0000256" key="1">
    <source>
        <dbReference type="ARBA" id="ARBA00004141"/>
    </source>
</evidence>
<comment type="subcellular location">
    <subcellularLocation>
        <location evidence="1">Membrane</location>
        <topology evidence="1">Multi-pass membrane protein</topology>
    </subcellularLocation>
</comment>
<dbReference type="InterPro" id="IPR059112">
    <property type="entry name" value="CysZ/EI24"/>
</dbReference>
<name>A0ABY1QQM5_9BURK</name>
<evidence type="ECO:0000256" key="4">
    <source>
        <dbReference type="ARBA" id="ARBA00023136"/>
    </source>
</evidence>
<evidence type="ECO:0000256" key="3">
    <source>
        <dbReference type="ARBA" id="ARBA00022989"/>
    </source>
</evidence>
<feature type="transmembrane region" description="Helical" evidence="5">
    <location>
        <begin position="226"/>
        <end position="250"/>
    </location>
</feature>
<proteinExistence type="predicted"/>
<protein>
    <submittedName>
        <fullName evidence="6">Etoposide-induced protein 2.4 (EI24)</fullName>
    </submittedName>
</protein>
<dbReference type="Proteomes" id="UP001158049">
    <property type="component" value="Unassembled WGS sequence"/>
</dbReference>
<sequence length="276" mass="30138">MQLVMTSFGRALLSQLHFRMLMLTVLPFVLSLLLWGVVLWLGLQPMIDWLHGYFVDNNLFQSAASVLGWFGLGAIKTVLVPLVAMWLLLPLMVVTALVFVGLIAMPAIVNHVSSRHFPQLARLRGGSLAGSLSTSLGAFAVFAALWLVTLPLNAVPLLAFVVQPALWGWLTYRVMAYDALSEHASATERRALLRAHRWPLMAIGIAAGAMGAAPTLLWLGGALSVILFPLLAGVSIWLYVLVFTFSGLWFQHYALEALARLRQEQAAGRAEVVAGR</sequence>
<gene>
    <name evidence="6" type="ORF">SAMN06295970_12827</name>
</gene>
<reference evidence="6 7" key="1">
    <citation type="submission" date="2017-05" db="EMBL/GenBank/DDBJ databases">
        <authorList>
            <person name="Varghese N."/>
            <person name="Submissions S."/>
        </authorList>
    </citation>
    <scope>NUCLEOTIDE SEQUENCE [LARGE SCALE GENOMIC DNA]</scope>
    <source>
        <strain evidence="6 7">DSM 26001</strain>
    </source>
</reference>
<feature type="transmembrane region" description="Helical" evidence="5">
    <location>
        <begin position="21"/>
        <end position="43"/>
    </location>
</feature>
<dbReference type="Pfam" id="PF07264">
    <property type="entry name" value="EI24"/>
    <property type="match status" value="1"/>
</dbReference>
<keyword evidence="3 5" id="KW-1133">Transmembrane helix</keyword>
<accession>A0ABY1QQM5</accession>
<keyword evidence="2 5" id="KW-0812">Transmembrane</keyword>
<keyword evidence="7" id="KW-1185">Reference proteome</keyword>
<evidence type="ECO:0000313" key="6">
    <source>
        <dbReference type="EMBL" id="SMP78222.1"/>
    </source>
</evidence>
<keyword evidence="4 5" id="KW-0472">Membrane</keyword>
<feature type="transmembrane region" description="Helical" evidence="5">
    <location>
        <begin position="83"/>
        <end position="108"/>
    </location>
</feature>
<evidence type="ECO:0000313" key="7">
    <source>
        <dbReference type="Proteomes" id="UP001158049"/>
    </source>
</evidence>
<evidence type="ECO:0000256" key="5">
    <source>
        <dbReference type="SAM" id="Phobius"/>
    </source>
</evidence>
<evidence type="ECO:0000256" key="2">
    <source>
        <dbReference type="ARBA" id="ARBA00022692"/>
    </source>
</evidence>
<comment type="caution">
    <text evidence="6">The sequence shown here is derived from an EMBL/GenBank/DDBJ whole genome shotgun (WGS) entry which is preliminary data.</text>
</comment>
<dbReference type="RefSeq" id="WP_283445059.1">
    <property type="nucleotide sequence ID" value="NZ_FXUL01000028.1"/>
</dbReference>